<dbReference type="OrthoDB" id="839271at2759"/>
<comment type="caution">
    <text evidence="2">The sequence shown here is derived from an EMBL/GenBank/DDBJ whole genome shotgun (WGS) entry which is preliminary data.</text>
</comment>
<proteinExistence type="predicted"/>
<evidence type="ECO:0000256" key="1">
    <source>
        <dbReference type="SAM" id="MobiDB-lite"/>
    </source>
</evidence>
<dbReference type="EMBL" id="PKPP01007475">
    <property type="protein sequence ID" value="PWA53262.1"/>
    <property type="molecule type" value="Genomic_DNA"/>
</dbReference>
<gene>
    <name evidence="2" type="ORF">CTI12_AA446720</name>
</gene>
<reference evidence="2 3" key="1">
    <citation type="journal article" date="2018" name="Mol. Plant">
        <title>The genome of Artemisia annua provides insight into the evolution of Asteraceae family and artemisinin biosynthesis.</title>
        <authorList>
            <person name="Shen Q."/>
            <person name="Zhang L."/>
            <person name="Liao Z."/>
            <person name="Wang S."/>
            <person name="Yan T."/>
            <person name="Shi P."/>
            <person name="Liu M."/>
            <person name="Fu X."/>
            <person name="Pan Q."/>
            <person name="Wang Y."/>
            <person name="Lv Z."/>
            <person name="Lu X."/>
            <person name="Zhang F."/>
            <person name="Jiang W."/>
            <person name="Ma Y."/>
            <person name="Chen M."/>
            <person name="Hao X."/>
            <person name="Li L."/>
            <person name="Tang Y."/>
            <person name="Lv G."/>
            <person name="Zhou Y."/>
            <person name="Sun X."/>
            <person name="Brodelius P.E."/>
            <person name="Rose J.K.C."/>
            <person name="Tang K."/>
        </authorList>
    </citation>
    <scope>NUCLEOTIDE SEQUENCE [LARGE SCALE GENOMIC DNA]</scope>
    <source>
        <strain evidence="3">cv. Huhao1</strain>
        <tissue evidence="2">Leaf</tissue>
    </source>
</reference>
<dbReference type="PANTHER" id="PTHR33052">
    <property type="entry name" value="DUF4228 DOMAIN PROTEIN-RELATED"/>
    <property type="match status" value="1"/>
</dbReference>
<dbReference type="Proteomes" id="UP000245207">
    <property type="component" value="Unassembled WGS sequence"/>
</dbReference>
<sequence length="243" mass="28193">MRKASKDNALIKLVRPGGIVELYKYPIKAAQVMERYPRHFVTPPDVFRFPNIVVKPESVLKPGEVFYVVPYHTIYRLLQSKGYRSHSRRYTQNDHNEAFKNKTHENVLPKEDIDDEIINVEEIRNNKQSNRQDANHHVEEKRLSCVLRDGTYDSDEALDAAAGCFPIRRKVVGVVEANKDTAPRNGFMTCLKPCLKKQRNNKPRSQQGPRVRFTLPEEDDDNDYDVDFTEFQETVFLTPLSTL</sequence>
<dbReference type="InterPro" id="IPR025322">
    <property type="entry name" value="PADRE_dom"/>
</dbReference>
<keyword evidence="3" id="KW-1185">Reference proteome</keyword>
<organism evidence="2 3">
    <name type="scientific">Artemisia annua</name>
    <name type="common">Sweet wormwood</name>
    <dbReference type="NCBI Taxonomy" id="35608"/>
    <lineage>
        <taxon>Eukaryota</taxon>
        <taxon>Viridiplantae</taxon>
        <taxon>Streptophyta</taxon>
        <taxon>Embryophyta</taxon>
        <taxon>Tracheophyta</taxon>
        <taxon>Spermatophyta</taxon>
        <taxon>Magnoliopsida</taxon>
        <taxon>eudicotyledons</taxon>
        <taxon>Gunneridae</taxon>
        <taxon>Pentapetalae</taxon>
        <taxon>asterids</taxon>
        <taxon>campanulids</taxon>
        <taxon>Asterales</taxon>
        <taxon>Asteraceae</taxon>
        <taxon>Asteroideae</taxon>
        <taxon>Anthemideae</taxon>
        <taxon>Artemisiinae</taxon>
        <taxon>Artemisia</taxon>
    </lineage>
</organism>
<evidence type="ECO:0000313" key="3">
    <source>
        <dbReference type="Proteomes" id="UP000245207"/>
    </source>
</evidence>
<feature type="region of interest" description="Disordered" evidence="1">
    <location>
        <begin position="198"/>
        <end position="219"/>
    </location>
</feature>
<evidence type="ECO:0000313" key="2">
    <source>
        <dbReference type="EMBL" id="PWA53262.1"/>
    </source>
</evidence>
<accession>A0A2U1LW91</accession>
<name>A0A2U1LW91_ARTAN</name>
<dbReference type="AlphaFoldDB" id="A0A2U1LW91"/>
<protein>
    <submittedName>
        <fullName evidence="2">Uncharacterized protein</fullName>
    </submittedName>
</protein>
<dbReference type="Pfam" id="PF14009">
    <property type="entry name" value="PADRE"/>
    <property type="match status" value="1"/>
</dbReference>